<comment type="caution">
    <text evidence="1">The sequence shown here is derived from an EMBL/GenBank/DDBJ whole genome shotgun (WGS) entry which is preliminary data.</text>
</comment>
<dbReference type="Proteomes" id="UP000230233">
    <property type="component" value="Chromosome IV"/>
</dbReference>
<protein>
    <submittedName>
        <fullName evidence="1">Uncharacterized protein</fullName>
    </submittedName>
</protein>
<dbReference type="EMBL" id="PDUG01000004">
    <property type="protein sequence ID" value="PIC36582.1"/>
    <property type="molecule type" value="Genomic_DNA"/>
</dbReference>
<accession>A0A2G5UAK3</accession>
<evidence type="ECO:0000313" key="1">
    <source>
        <dbReference type="EMBL" id="PIC36582.1"/>
    </source>
</evidence>
<reference evidence="2" key="1">
    <citation type="submission" date="2017-10" db="EMBL/GenBank/DDBJ databases">
        <title>Rapid genome shrinkage in a self-fertile nematode reveals novel sperm competition proteins.</title>
        <authorList>
            <person name="Yin D."/>
            <person name="Schwarz E.M."/>
            <person name="Thomas C.G."/>
            <person name="Felde R.L."/>
            <person name="Korf I.F."/>
            <person name="Cutter A.D."/>
            <person name="Schartner C.M."/>
            <person name="Ralston E.J."/>
            <person name="Meyer B.J."/>
            <person name="Haag E.S."/>
        </authorList>
    </citation>
    <scope>NUCLEOTIDE SEQUENCE [LARGE SCALE GENOMIC DNA]</scope>
    <source>
        <strain evidence="2">JU1422</strain>
    </source>
</reference>
<keyword evidence="2" id="KW-1185">Reference proteome</keyword>
<proteinExistence type="predicted"/>
<name>A0A2G5UAK3_9PELO</name>
<evidence type="ECO:0000313" key="2">
    <source>
        <dbReference type="Proteomes" id="UP000230233"/>
    </source>
</evidence>
<sequence length="146" mass="16982">MVKFQNRMPKQVSTISEEINEEAKKQAITWQVKALTDKANRELHRPKRPPPKCHFCESAHYSSECQVVSNKKKAKLVESKRLCQICLNKGNHHPASCRTLRQPNQLCQRRKCKNRFDIHHTSLCKEEVDAEFAEQGQAEMNEEIVN</sequence>
<dbReference type="AlphaFoldDB" id="A0A2G5UAK3"/>
<dbReference type="OrthoDB" id="5869127at2759"/>
<organism evidence="1 2">
    <name type="scientific">Caenorhabditis nigoni</name>
    <dbReference type="NCBI Taxonomy" id="1611254"/>
    <lineage>
        <taxon>Eukaryota</taxon>
        <taxon>Metazoa</taxon>
        <taxon>Ecdysozoa</taxon>
        <taxon>Nematoda</taxon>
        <taxon>Chromadorea</taxon>
        <taxon>Rhabditida</taxon>
        <taxon>Rhabditina</taxon>
        <taxon>Rhabditomorpha</taxon>
        <taxon>Rhabditoidea</taxon>
        <taxon>Rhabditidae</taxon>
        <taxon>Peloderinae</taxon>
        <taxon>Caenorhabditis</taxon>
    </lineage>
</organism>
<gene>
    <name evidence="1" type="primary">Cnig_chr_IV.g15516</name>
    <name evidence="1" type="ORF">B9Z55_015516</name>
</gene>